<dbReference type="EMBL" id="CP045230">
    <property type="protein sequence ID" value="QFS52740.1"/>
    <property type="molecule type" value="Genomic_DNA"/>
</dbReference>
<reference evidence="1 2" key="1">
    <citation type="submission" date="2019-10" db="EMBL/GenBank/DDBJ databases">
        <title>Genomic and transcriptomic insights into the perfect genentic adaptation of a filamentous nitrogen-fixing cyanobacterium to rice fields.</title>
        <authorList>
            <person name="Chen Z."/>
        </authorList>
    </citation>
    <scope>NUCLEOTIDE SEQUENCE [LARGE SCALE GENOMIC DNA]</scope>
    <source>
        <strain evidence="1">CCNUC1</strain>
    </source>
</reference>
<protein>
    <submittedName>
        <fullName evidence="1">Uncharacterized protein</fullName>
    </submittedName>
</protein>
<sequence>MVLVIYNTATLKQVRLEVNLFGLFGSCDRPSKTLGTKRAIAWR</sequence>
<organism evidence="1 2">
    <name type="scientific">Nostoc sphaeroides CCNUC1</name>
    <dbReference type="NCBI Taxonomy" id="2653204"/>
    <lineage>
        <taxon>Bacteria</taxon>
        <taxon>Bacillati</taxon>
        <taxon>Cyanobacteriota</taxon>
        <taxon>Cyanophyceae</taxon>
        <taxon>Nostocales</taxon>
        <taxon>Nostocaceae</taxon>
        <taxon>Nostoc</taxon>
    </lineage>
</organism>
<dbReference type="KEGG" id="nsh:GXM_10004"/>
<evidence type="ECO:0000313" key="1">
    <source>
        <dbReference type="EMBL" id="QFS52740.1"/>
    </source>
</evidence>
<dbReference type="Proteomes" id="UP000326678">
    <property type="component" value="Chromosome pGXM03"/>
</dbReference>
<keyword evidence="2" id="KW-1185">Reference proteome</keyword>
<name>A0A5P8WJI6_9NOSO</name>
<proteinExistence type="predicted"/>
<evidence type="ECO:0000313" key="2">
    <source>
        <dbReference type="Proteomes" id="UP000326678"/>
    </source>
</evidence>
<accession>A0A5P8WJI6</accession>
<dbReference type="AlphaFoldDB" id="A0A5P8WJI6"/>
<gene>
    <name evidence="1" type="ORF">GXM_10004</name>
</gene>